<keyword evidence="3" id="KW-1185">Reference proteome</keyword>
<evidence type="ECO:0000256" key="1">
    <source>
        <dbReference type="SAM" id="SignalP"/>
    </source>
</evidence>
<accession>D6YZU4</accession>
<proteinExistence type="predicted"/>
<dbReference type="InterPro" id="IPR050952">
    <property type="entry name" value="TRIM-NHL_E3_ligases"/>
</dbReference>
<dbReference type="SUPFAM" id="SSF101898">
    <property type="entry name" value="NHL repeat"/>
    <property type="match status" value="1"/>
</dbReference>
<dbReference type="EMBL" id="CP001940">
    <property type="protein sequence ID" value="ADH85101.1"/>
    <property type="molecule type" value="Genomic_DNA"/>
</dbReference>
<dbReference type="PANTHER" id="PTHR24104">
    <property type="entry name" value="E3 UBIQUITIN-PROTEIN LIGASE NHLRC1-RELATED"/>
    <property type="match status" value="1"/>
</dbReference>
<protein>
    <submittedName>
        <fullName evidence="2">NHL repeat containing protein</fullName>
    </submittedName>
</protein>
<dbReference type="PANTHER" id="PTHR24104:SF25">
    <property type="entry name" value="PROTEIN LIN-41"/>
    <property type="match status" value="1"/>
</dbReference>
<evidence type="ECO:0000313" key="2">
    <source>
        <dbReference type="EMBL" id="ADH85101.1"/>
    </source>
</evidence>
<dbReference type="InterPro" id="IPR011042">
    <property type="entry name" value="6-blade_b-propeller_TolB-like"/>
</dbReference>
<name>D6YZU4_DESAT</name>
<sequence length="298" mass="33662">MRSTKMIKLVKILPLLAALAFLPGAAAAQEGSPWQWQLSLLIDTPGNAMYMPAAVAFDRESERYYAVDTGRNRLVSFNRQGELLRAFTADDRLQAPFDMVRLDDGRLWVVEKGRNSLTLIDIGARKVTPHTLHDGDRLVFPHRIALGEGKLHVLDRASGQILRLNADLGVEQRFRCRDCLGGISDFVISNGEIWALETRDRKIYRFADDGAISQTISLDQEASFPVSLALDGGGFVYVLDRQRNSILTYDENGRFRYRFLGPGHARGQLHFPRQLRFDPWGRLCVVDEGNGRVEIYSR</sequence>
<dbReference type="InParanoid" id="D6YZU4"/>
<dbReference type="STRING" id="589865.DaAHT2_0395"/>
<dbReference type="Gene3D" id="2.120.10.30">
    <property type="entry name" value="TolB, C-terminal domain"/>
    <property type="match status" value="2"/>
</dbReference>
<gene>
    <name evidence="2" type="ordered locus">DaAHT2_0395</name>
</gene>
<dbReference type="GO" id="GO:0008270">
    <property type="term" value="F:zinc ion binding"/>
    <property type="evidence" value="ECO:0007669"/>
    <property type="project" value="UniProtKB-KW"/>
</dbReference>
<feature type="signal peptide" evidence="1">
    <location>
        <begin position="1"/>
        <end position="28"/>
    </location>
</feature>
<dbReference type="KEGG" id="dak:DaAHT2_0395"/>
<dbReference type="Proteomes" id="UP000001508">
    <property type="component" value="Chromosome"/>
</dbReference>
<dbReference type="AlphaFoldDB" id="D6YZU4"/>
<organism evidence="2 3">
    <name type="scientific">Desulfurivibrio alkaliphilus (strain DSM 19089 / UNIQEM U267 / AHT2)</name>
    <dbReference type="NCBI Taxonomy" id="589865"/>
    <lineage>
        <taxon>Bacteria</taxon>
        <taxon>Pseudomonadati</taxon>
        <taxon>Thermodesulfobacteriota</taxon>
        <taxon>Desulfobulbia</taxon>
        <taxon>Desulfobulbales</taxon>
        <taxon>Desulfobulbaceae</taxon>
        <taxon>Desulfurivibrio</taxon>
    </lineage>
</organism>
<dbReference type="eggNOG" id="COG3386">
    <property type="taxonomic scope" value="Bacteria"/>
</dbReference>
<evidence type="ECO:0000313" key="3">
    <source>
        <dbReference type="Proteomes" id="UP000001508"/>
    </source>
</evidence>
<keyword evidence="1" id="KW-0732">Signal</keyword>
<feature type="chain" id="PRO_5003091227" evidence="1">
    <location>
        <begin position="29"/>
        <end position="298"/>
    </location>
</feature>
<dbReference type="HOGENOM" id="CLU_932931_0_0_7"/>
<reference evidence="3" key="1">
    <citation type="submission" date="2010-02" db="EMBL/GenBank/DDBJ databases">
        <title>Complete sequence of Desulfurivibrio alkaliphilus AHT2.</title>
        <authorList>
            <consortium name="US DOE Joint Genome Institute"/>
            <person name="Pitluck S."/>
            <person name="Chertkov O."/>
            <person name="Detter J.C."/>
            <person name="Han C."/>
            <person name="Tapia R."/>
            <person name="Larimer F."/>
            <person name="Land M."/>
            <person name="Hauser L."/>
            <person name="Kyrpides N."/>
            <person name="Mikhailova N."/>
            <person name="Sorokin D.Y."/>
            <person name="Muyzer G."/>
            <person name="Woyke T."/>
        </authorList>
    </citation>
    <scope>NUCLEOTIDE SEQUENCE [LARGE SCALE GENOMIC DNA]</scope>
    <source>
        <strain evidence="3">DSM 19089 / UNIQEM U267 / AHT2</strain>
    </source>
</reference>